<evidence type="ECO:0000256" key="2">
    <source>
        <dbReference type="ARBA" id="ARBA00004123"/>
    </source>
</evidence>
<evidence type="ECO:0000256" key="8">
    <source>
        <dbReference type="SAM" id="MobiDB-lite"/>
    </source>
</evidence>
<evidence type="ECO:0000256" key="7">
    <source>
        <dbReference type="ARBA" id="ARBA00023242"/>
    </source>
</evidence>
<dbReference type="InterPro" id="IPR027806">
    <property type="entry name" value="HARBI1_dom"/>
</dbReference>
<keyword evidence="6" id="KW-0378">Hydrolase</keyword>
<evidence type="ECO:0000313" key="10">
    <source>
        <dbReference type="EMBL" id="GJS91358.1"/>
    </source>
</evidence>
<evidence type="ECO:0000256" key="6">
    <source>
        <dbReference type="ARBA" id="ARBA00022801"/>
    </source>
</evidence>
<organism evidence="10 11">
    <name type="scientific">Tanacetum coccineum</name>
    <dbReference type="NCBI Taxonomy" id="301880"/>
    <lineage>
        <taxon>Eukaryota</taxon>
        <taxon>Viridiplantae</taxon>
        <taxon>Streptophyta</taxon>
        <taxon>Embryophyta</taxon>
        <taxon>Tracheophyta</taxon>
        <taxon>Spermatophyta</taxon>
        <taxon>Magnoliopsida</taxon>
        <taxon>eudicotyledons</taxon>
        <taxon>Gunneridae</taxon>
        <taxon>Pentapetalae</taxon>
        <taxon>asterids</taxon>
        <taxon>campanulids</taxon>
        <taxon>Asterales</taxon>
        <taxon>Asteraceae</taxon>
        <taxon>Asteroideae</taxon>
        <taxon>Anthemideae</taxon>
        <taxon>Anthemidinae</taxon>
        <taxon>Tanacetum</taxon>
    </lineage>
</organism>
<evidence type="ECO:0000313" key="11">
    <source>
        <dbReference type="Proteomes" id="UP001151760"/>
    </source>
</evidence>
<protein>
    <submittedName>
        <fullName evidence="10">Nuclease HARBI1</fullName>
    </submittedName>
</protein>
<dbReference type="PANTHER" id="PTHR22930:SF268">
    <property type="entry name" value="NUCLEASE HARBI1"/>
    <property type="match status" value="1"/>
</dbReference>
<dbReference type="Pfam" id="PF13359">
    <property type="entry name" value="DDE_Tnp_4"/>
    <property type="match status" value="1"/>
</dbReference>
<reference evidence="10" key="1">
    <citation type="journal article" date="2022" name="Int. J. Mol. Sci.">
        <title>Draft Genome of Tanacetum Coccineum: Genomic Comparison of Closely Related Tanacetum-Family Plants.</title>
        <authorList>
            <person name="Yamashiro T."/>
            <person name="Shiraishi A."/>
            <person name="Nakayama K."/>
            <person name="Satake H."/>
        </authorList>
    </citation>
    <scope>NUCLEOTIDE SEQUENCE</scope>
</reference>
<gene>
    <name evidence="10" type="ORF">Tco_0773994</name>
</gene>
<keyword evidence="5" id="KW-0479">Metal-binding</keyword>
<feature type="region of interest" description="Disordered" evidence="8">
    <location>
        <begin position="381"/>
        <end position="400"/>
    </location>
</feature>
<keyword evidence="11" id="KW-1185">Reference proteome</keyword>
<comment type="caution">
    <text evidence="10">The sequence shown here is derived from an EMBL/GenBank/DDBJ whole genome shotgun (WGS) entry which is preliminary data.</text>
</comment>
<dbReference type="EMBL" id="BQNB010011498">
    <property type="protein sequence ID" value="GJS91358.1"/>
    <property type="molecule type" value="Genomic_DNA"/>
</dbReference>
<keyword evidence="7" id="KW-0539">Nucleus</keyword>
<feature type="domain" description="DDE Tnp4" evidence="9">
    <location>
        <begin position="219"/>
        <end position="358"/>
    </location>
</feature>
<dbReference type="Proteomes" id="UP001151760">
    <property type="component" value="Unassembled WGS sequence"/>
</dbReference>
<keyword evidence="4" id="KW-0540">Nuclease</keyword>
<evidence type="ECO:0000259" key="9">
    <source>
        <dbReference type="Pfam" id="PF13359"/>
    </source>
</evidence>
<accession>A0ABQ4ZRJ4</accession>
<feature type="region of interest" description="Disordered" evidence="8">
    <location>
        <begin position="441"/>
        <end position="461"/>
    </location>
</feature>
<evidence type="ECO:0000256" key="3">
    <source>
        <dbReference type="ARBA" id="ARBA00006958"/>
    </source>
</evidence>
<comment type="similarity">
    <text evidence="3">Belongs to the HARBI1 family.</text>
</comment>
<reference evidence="10" key="2">
    <citation type="submission" date="2022-01" db="EMBL/GenBank/DDBJ databases">
        <authorList>
            <person name="Yamashiro T."/>
            <person name="Shiraishi A."/>
            <person name="Satake H."/>
            <person name="Nakayama K."/>
        </authorList>
    </citation>
    <scope>NUCLEOTIDE SEQUENCE</scope>
</reference>
<evidence type="ECO:0000256" key="5">
    <source>
        <dbReference type="ARBA" id="ARBA00022723"/>
    </source>
</evidence>
<proteinExistence type="inferred from homology"/>
<name>A0ABQ4ZRJ4_9ASTR</name>
<feature type="compositionally biased region" description="Basic and acidic residues" evidence="8">
    <location>
        <begin position="445"/>
        <end position="461"/>
    </location>
</feature>
<sequence length="461" mass="51630">MLSGGSSSNHTLAALIKVKLNIWHHVGIAQHSTWVEAWKTFKWSSGSLIPSYVFTLLGIRVFLELLKLRIRGVNGSTSSQLQAHVTGAAFRSVGWWRFAFPPSPRAPGSTSVFVPRVSSVLGPSPLGEEYQSYKSFMSRERASLCRELVSTGGVTSNAGRIPRACPDRSRPRHACVVSHRWRQLVDATVRNKEHTLTLSWERISRLASGVRASCPIGAIDGTHVRVRVPNKEAARYRGRKGYPTINVLAACTFDLKFTYVLTGWEGTASDSRIIKNALTRDDKLLIPEGRYHLKEYSTRAPQNARELFNLRHSSLQNSIERAFGVLKNRFPIIRSTTEPFYSCATQSDIFLACCILYNFLLEVDRDKDLEEGVIQEILNTPQDEARHESRETSDGSSVGEQLRNSIANEMSKLKAAIWRTKKVSNYDDLLLFAKDRASGFSAQTAKEKTQGEKSIETRKLA</sequence>
<comment type="cofactor">
    <cofactor evidence="1">
        <name>a divalent metal cation</name>
        <dbReference type="ChEBI" id="CHEBI:60240"/>
    </cofactor>
</comment>
<dbReference type="PANTHER" id="PTHR22930">
    <property type="match status" value="1"/>
</dbReference>
<dbReference type="InterPro" id="IPR045249">
    <property type="entry name" value="HARBI1-like"/>
</dbReference>
<feature type="compositionally biased region" description="Basic and acidic residues" evidence="8">
    <location>
        <begin position="383"/>
        <end position="393"/>
    </location>
</feature>
<comment type="subcellular location">
    <subcellularLocation>
        <location evidence="2">Nucleus</location>
    </subcellularLocation>
</comment>
<evidence type="ECO:0000256" key="1">
    <source>
        <dbReference type="ARBA" id="ARBA00001968"/>
    </source>
</evidence>
<evidence type="ECO:0000256" key="4">
    <source>
        <dbReference type="ARBA" id="ARBA00022722"/>
    </source>
</evidence>